<evidence type="ECO:0000256" key="1">
    <source>
        <dbReference type="SAM" id="Phobius"/>
    </source>
</evidence>
<accession>A0A8T2Y460</accession>
<feature type="transmembrane region" description="Helical" evidence="1">
    <location>
        <begin position="6"/>
        <end position="25"/>
    </location>
</feature>
<keyword evidence="3" id="KW-1185">Reference proteome</keyword>
<evidence type="ECO:0000313" key="2">
    <source>
        <dbReference type="EMBL" id="KAH8499886.1"/>
    </source>
</evidence>
<proteinExistence type="predicted"/>
<name>A0A8T2Y460_POPDE</name>
<reference evidence="2" key="1">
    <citation type="journal article" date="2021" name="J. Hered.">
        <title>Genome Assembly of Salicaceae Populus deltoides (Eastern Cottonwood) I-69 Based on Nanopore Sequencing and Hi-C Technologies.</title>
        <authorList>
            <person name="Bai S."/>
            <person name="Wu H."/>
            <person name="Zhang J."/>
            <person name="Pan Z."/>
            <person name="Zhao W."/>
            <person name="Li Z."/>
            <person name="Tong C."/>
        </authorList>
    </citation>
    <scope>NUCLEOTIDE SEQUENCE</scope>
    <source>
        <tissue evidence="2">Leaf</tissue>
    </source>
</reference>
<dbReference type="EMBL" id="JACEGQ020000008">
    <property type="protein sequence ID" value="KAH8499886.1"/>
    <property type="molecule type" value="Genomic_DNA"/>
</dbReference>
<keyword evidence="1" id="KW-0812">Transmembrane</keyword>
<sequence>MASATTRVIFRVVVGILAILVLFYVGRPLYWKISATVQEIRENKRTVKQGISQIVFEAQKSVGWFHDESGSGARQNRRVRKMLEVKVQILDARGFRACLAGYVMNAFGFFWSLGPSQNPKKEEFSNNPMFVPKMCSKSKFKYLMLEDLEPAWLAM</sequence>
<evidence type="ECO:0000313" key="3">
    <source>
        <dbReference type="Proteomes" id="UP000807159"/>
    </source>
</evidence>
<organism evidence="2 3">
    <name type="scientific">Populus deltoides</name>
    <name type="common">Eastern poplar</name>
    <name type="synonym">Eastern cottonwood</name>
    <dbReference type="NCBI Taxonomy" id="3696"/>
    <lineage>
        <taxon>Eukaryota</taxon>
        <taxon>Viridiplantae</taxon>
        <taxon>Streptophyta</taxon>
        <taxon>Embryophyta</taxon>
        <taxon>Tracheophyta</taxon>
        <taxon>Spermatophyta</taxon>
        <taxon>Magnoliopsida</taxon>
        <taxon>eudicotyledons</taxon>
        <taxon>Gunneridae</taxon>
        <taxon>Pentapetalae</taxon>
        <taxon>rosids</taxon>
        <taxon>fabids</taxon>
        <taxon>Malpighiales</taxon>
        <taxon>Salicaceae</taxon>
        <taxon>Saliceae</taxon>
        <taxon>Populus</taxon>
    </lineage>
</organism>
<keyword evidence="1" id="KW-0472">Membrane</keyword>
<comment type="caution">
    <text evidence="2">The sequence shown here is derived from an EMBL/GenBank/DDBJ whole genome shotgun (WGS) entry which is preliminary data.</text>
</comment>
<dbReference type="Proteomes" id="UP000807159">
    <property type="component" value="Chromosome 8"/>
</dbReference>
<keyword evidence="1" id="KW-1133">Transmembrane helix</keyword>
<gene>
    <name evidence="2" type="ORF">H0E87_015216</name>
</gene>
<protein>
    <submittedName>
        <fullName evidence="2">Uncharacterized protein</fullName>
    </submittedName>
</protein>
<dbReference type="AlphaFoldDB" id="A0A8T2Y460"/>